<gene>
    <name evidence="2" type="ORF">DFH07DRAFT_1056453</name>
</gene>
<name>A0AAD7NWB6_9AGAR</name>
<feature type="compositionally biased region" description="Low complexity" evidence="1">
    <location>
        <begin position="124"/>
        <end position="133"/>
    </location>
</feature>
<reference evidence="2" key="1">
    <citation type="submission" date="2023-03" db="EMBL/GenBank/DDBJ databases">
        <title>Massive genome expansion in bonnet fungi (Mycena s.s.) driven by repeated elements and novel gene families across ecological guilds.</title>
        <authorList>
            <consortium name="Lawrence Berkeley National Laboratory"/>
            <person name="Harder C.B."/>
            <person name="Miyauchi S."/>
            <person name="Viragh M."/>
            <person name="Kuo A."/>
            <person name="Thoen E."/>
            <person name="Andreopoulos B."/>
            <person name="Lu D."/>
            <person name="Skrede I."/>
            <person name="Drula E."/>
            <person name="Henrissat B."/>
            <person name="Morin E."/>
            <person name="Kohler A."/>
            <person name="Barry K."/>
            <person name="LaButti K."/>
            <person name="Morin E."/>
            <person name="Salamov A."/>
            <person name="Lipzen A."/>
            <person name="Mereny Z."/>
            <person name="Hegedus B."/>
            <person name="Baldrian P."/>
            <person name="Stursova M."/>
            <person name="Weitz H."/>
            <person name="Taylor A."/>
            <person name="Grigoriev I.V."/>
            <person name="Nagy L.G."/>
            <person name="Martin F."/>
            <person name="Kauserud H."/>
        </authorList>
    </citation>
    <scope>NUCLEOTIDE SEQUENCE</scope>
    <source>
        <strain evidence="2">CBHHK188m</strain>
    </source>
</reference>
<comment type="caution">
    <text evidence="2">The sequence shown here is derived from an EMBL/GenBank/DDBJ whole genome shotgun (WGS) entry which is preliminary data.</text>
</comment>
<feature type="compositionally biased region" description="Basic and acidic residues" evidence="1">
    <location>
        <begin position="367"/>
        <end position="378"/>
    </location>
</feature>
<dbReference type="AlphaFoldDB" id="A0AAD7NWB6"/>
<evidence type="ECO:0000313" key="2">
    <source>
        <dbReference type="EMBL" id="KAJ7777673.1"/>
    </source>
</evidence>
<feature type="region of interest" description="Disordered" evidence="1">
    <location>
        <begin position="88"/>
        <end position="141"/>
    </location>
</feature>
<dbReference type="EMBL" id="JARJLG010000010">
    <property type="protein sequence ID" value="KAJ7777673.1"/>
    <property type="molecule type" value="Genomic_DNA"/>
</dbReference>
<sequence length="493" mass="51301">MSAPTKGAGIPQGDVIAPSGYVLARGGDFPPPSAVPAVLTVASNGNIVLAPVPALLPLEEPPSVAPLSRTSTVDDDLPFLEADDLLSFDTPDGLPTESEVTAPVTVLPKKGKAKAAPPPPAPSSTPASEAGPSRAPPSYAERQFSGMELSRPIALGTRWSVAVANTIRQDAHSVGAFAANMSQGMREQQLQTEHHFDNLLAQLQSITEIIHDGPRNSDDSLLASLANGHNEAMAAIGQLQSLVTTANSRVRDLEQNNVAITGTLGEIRRSLRVLLAAATPTTPLTAPLMASTPPALKPTTVFVAPTPALVQTPVLAPAPILVPTPVLAPPPLPSLAPAAAGVATAPAAFTAALTAVLGAKHAREETTIDDGRNVRQRSDATVVDAPPAPTLATSTSAPPEAPEAPSRPRGDPSREFLFGPVRWKSNVNSEARTIIAEGMTSRPPMRSFHSRRGPDPLHIICGFHTAGTTVWFIDAWMAERSGKWSAVVARPNA</sequence>
<dbReference type="Proteomes" id="UP001215280">
    <property type="component" value="Unassembled WGS sequence"/>
</dbReference>
<evidence type="ECO:0000313" key="3">
    <source>
        <dbReference type="Proteomes" id="UP001215280"/>
    </source>
</evidence>
<proteinExistence type="predicted"/>
<protein>
    <submittedName>
        <fullName evidence="2">Uncharacterized protein</fullName>
    </submittedName>
</protein>
<evidence type="ECO:0000256" key="1">
    <source>
        <dbReference type="SAM" id="MobiDB-lite"/>
    </source>
</evidence>
<keyword evidence="3" id="KW-1185">Reference proteome</keyword>
<organism evidence="2 3">
    <name type="scientific">Mycena maculata</name>
    <dbReference type="NCBI Taxonomy" id="230809"/>
    <lineage>
        <taxon>Eukaryota</taxon>
        <taxon>Fungi</taxon>
        <taxon>Dikarya</taxon>
        <taxon>Basidiomycota</taxon>
        <taxon>Agaricomycotina</taxon>
        <taxon>Agaricomycetes</taxon>
        <taxon>Agaricomycetidae</taxon>
        <taxon>Agaricales</taxon>
        <taxon>Marasmiineae</taxon>
        <taxon>Mycenaceae</taxon>
        <taxon>Mycena</taxon>
    </lineage>
</organism>
<feature type="region of interest" description="Disordered" evidence="1">
    <location>
        <begin position="367"/>
        <end position="417"/>
    </location>
</feature>
<accession>A0AAD7NWB6</accession>